<evidence type="ECO:0000313" key="6">
    <source>
        <dbReference type="EMBL" id="GCF11341.1"/>
    </source>
</evidence>
<proteinExistence type="predicted"/>
<evidence type="ECO:0000256" key="1">
    <source>
        <dbReference type="ARBA" id="ARBA00004141"/>
    </source>
</evidence>
<evidence type="ECO:0000256" key="5">
    <source>
        <dbReference type="SAM" id="Phobius"/>
    </source>
</evidence>
<evidence type="ECO:0000256" key="3">
    <source>
        <dbReference type="ARBA" id="ARBA00022989"/>
    </source>
</evidence>
<dbReference type="EMBL" id="BIXY01000106">
    <property type="protein sequence ID" value="GCF11341.1"/>
    <property type="molecule type" value="Genomic_DNA"/>
</dbReference>
<evidence type="ECO:0000256" key="2">
    <source>
        <dbReference type="ARBA" id="ARBA00022692"/>
    </source>
</evidence>
<dbReference type="NCBIfam" id="NF008977">
    <property type="entry name" value="PRK12324.1-2"/>
    <property type="match status" value="1"/>
</dbReference>
<reference evidence="6 7" key="1">
    <citation type="submission" date="2019-01" db="EMBL/GenBank/DDBJ databases">
        <title>Draft genome sequence of Dictyobacter sp. Uno17.</title>
        <authorList>
            <person name="Wang C.M."/>
            <person name="Zheng Y."/>
            <person name="Sakai Y."/>
            <person name="Abe K."/>
            <person name="Yokota A."/>
            <person name="Yabe S."/>
        </authorList>
    </citation>
    <scope>NUCLEOTIDE SEQUENCE [LARGE SCALE GENOMIC DNA]</scope>
    <source>
        <strain evidence="6 7">Uno17</strain>
    </source>
</reference>
<gene>
    <name evidence="6" type="ORF">KDI_49050</name>
</gene>
<dbReference type="PANTHER" id="PTHR42723">
    <property type="entry name" value="CHLOROPHYLL SYNTHASE"/>
    <property type="match status" value="1"/>
</dbReference>
<dbReference type="GO" id="GO:0016020">
    <property type="term" value="C:membrane"/>
    <property type="evidence" value="ECO:0007669"/>
    <property type="project" value="UniProtKB-SubCell"/>
</dbReference>
<keyword evidence="2 5" id="KW-0812">Transmembrane</keyword>
<dbReference type="Gene3D" id="1.10.357.140">
    <property type="entry name" value="UbiA prenyltransferase"/>
    <property type="match status" value="1"/>
</dbReference>
<accession>A0A5A5TIA9</accession>
<feature type="transmembrane region" description="Helical" evidence="5">
    <location>
        <begin position="223"/>
        <end position="239"/>
    </location>
</feature>
<feature type="transmembrane region" description="Helical" evidence="5">
    <location>
        <begin position="162"/>
        <end position="187"/>
    </location>
</feature>
<dbReference type="NCBIfam" id="NF008978">
    <property type="entry name" value="PRK12324.1-4"/>
    <property type="match status" value="1"/>
</dbReference>
<comment type="caution">
    <text evidence="6">The sequence shown here is derived from an EMBL/GenBank/DDBJ whole genome shotgun (WGS) entry which is preliminary data.</text>
</comment>
<protein>
    <submittedName>
        <fullName evidence="6">Decaprenyl-phosphate phosphoribosyltransferase</fullName>
    </submittedName>
</protein>
<feature type="transmembrane region" description="Helical" evidence="5">
    <location>
        <begin position="85"/>
        <end position="109"/>
    </location>
</feature>
<dbReference type="GO" id="GO:0016757">
    <property type="term" value="F:glycosyltransferase activity"/>
    <property type="evidence" value="ECO:0007669"/>
    <property type="project" value="UniProtKB-KW"/>
</dbReference>
<dbReference type="CDD" id="cd13963">
    <property type="entry name" value="PT_UbiA_2"/>
    <property type="match status" value="1"/>
</dbReference>
<feature type="transmembrane region" description="Helical" evidence="5">
    <location>
        <begin position="194"/>
        <end position="217"/>
    </location>
</feature>
<dbReference type="InterPro" id="IPR044878">
    <property type="entry name" value="UbiA_sf"/>
</dbReference>
<name>A0A5A5TIA9_9CHLR</name>
<feature type="transmembrane region" description="Helical" evidence="5">
    <location>
        <begin position="130"/>
        <end position="156"/>
    </location>
</feature>
<dbReference type="AlphaFoldDB" id="A0A5A5TIA9"/>
<dbReference type="GO" id="GO:0016765">
    <property type="term" value="F:transferase activity, transferring alkyl or aryl (other than methyl) groups"/>
    <property type="evidence" value="ECO:0007669"/>
    <property type="project" value="InterPro"/>
</dbReference>
<feature type="transmembrane region" description="Helical" evidence="5">
    <location>
        <begin position="296"/>
        <end position="312"/>
    </location>
</feature>
<comment type="subcellular location">
    <subcellularLocation>
        <location evidence="1">Membrane</location>
        <topology evidence="1">Multi-pass membrane protein</topology>
    </subcellularLocation>
</comment>
<keyword evidence="3 5" id="KW-1133">Transmembrane helix</keyword>
<evidence type="ECO:0000313" key="7">
    <source>
        <dbReference type="Proteomes" id="UP000322530"/>
    </source>
</evidence>
<dbReference type="PANTHER" id="PTHR42723:SF1">
    <property type="entry name" value="CHLOROPHYLL SYNTHASE, CHLOROPLASTIC"/>
    <property type="match status" value="1"/>
</dbReference>
<organism evidence="6 7">
    <name type="scientific">Dictyobacter arantiisoli</name>
    <dbReference type="NCBI Taxonomy" id="2014874"/>
    <lineage>
        <taxon>Bacteria</taxon>
        <taxon>Bacillati</taxon>
        <taxon>Chloroflexota</taxon>
        <taxon>Ktedonobacteria</taxon>
        <taxon>Ktedonobacterales</taxon>
        <taxon>Dictyobacteraceae</taxon>
        <taxon>Dictyobacter</taxon>
    </lineage>
</organism>
<dbReference type="Proteomes" id="UP000322530">
    <property type="component" value="Unassembled WGS sequence"/>
</dbReference>
<feature type="transmembrane region" description="Helical" evidence="5">
    <location>
        <begin position="63"/>
        <end position="79"/>
    </location>
</feature>
<dbReference type="Pfam" id="PF01040">
    <property type="entry name" value="UbiA"/>
    <property type="match status" value="1"/>
</dbReference>
<keyword evidence="4 5" id="KW-0472">Membrane</keyword>
<keyword evidence="6" id="KW-0808">Transferase</keyword>
<dbReference type="InterPro" id="IPR000537">
    <property type="entry name" value="UbiA_prenyltransferase"/>
</dbReference>
<dbReference type="InterPro" id="IPR050475">
    <property type="entry name" value="Prenyltransferase_related"/>
</dbReference>
<keyword evidence="6" id="KW-0328">Glycosyltransferase</keyword>
<evidence type="ECO:0000256" key="4">
    <source>
        <dbReference type="ARBA" id="ARBA00023136"/>
    </source>
</evidence>
<keyword evidence="7" id="KW-1185">Reference proteome</keyword>
<feature type="transmembrane region" description="Helical" evidence="5">
    <location>
        <begin position="333"/>
        <end position="351"/>
    </location>
</feature>
<sequence length="353" mass="39807">MIEYALKEINLLEKVIIHNDPQSTTKEDEQSPQLPGVEVLDPTPVSFFSKVKALIALMRPKQWTKNGAVFIGLVFAGQLFQLDPFIRTCLAFITFCFVSSTIYVLNDLLDIEKDRQHPVKRFRPLASGRLPVAWAKVAFVVLLLLCAILATLVFFIPSHSDLYHTLGGASILFAGSIAAYLIMMIWYSFRLKHVVLIDVFCIAAGFVLRIVAGSVIIPVVISPWLYLVMCFLSLFMGFGKRRHELVLLQGQAGSHRKILKEYSIPMLDQMMTIVVAGTLMSYSLYTIQGPTGNHRLFITVPFVLYGVFRYLYLVYMRMEGGSPDEILLHDRHMLATVLLCIITVIGVLYILPK</sequence>